<dbReference type="SUPFAM" id="SSF53300">
    <property type="entry name" value="vWA-like"/>
    <property type="match status" value="1"/>
</dbReference>
<dbReference type="PROSITE" id="PS50234">
    <property type="entry name" value="VWFA"/>
    <property type="match status" value="1"/>
</dbReference>
<sequence length="293" mass="33997">MHKTILIEETEKETQQLQEIPIISYLAKKATNINQIRFPIDLICVVDVSGSMNDYNKINLLKEALLNLLSLLNENDRMCIITFSTDAERLTKLLNVGKEQNRQYIQEQIEKLTGKGSTNINNGMHLAFEVLKQRKYKNAVSSIFLLSDGLDENADVRVLSLLKKFDFYQNYEQDNFTINTFGFGEDHCPILMDNIAQLMDGNFYFIEELISGVQKDFLIEGLGELKEGCLETKVKFQKIKGVEEKKNFFEKQEGLQIINDDDQDGRKIRKKIRLKSFMEQVCVMQKNLFRIKK</sequence>
<dbReference type="PANTHER" id="PTHR10579:SF43">
    <property type="entry name" value="ZINC FINGER (C3HC4-TYPE RING FINGER) FAMILY PROTEIN"/>
    <property type="match status" value="1"/>
</dbReference>
<evidence type="ECO:0000313" key="3">
    <source>
        <dbReference type="Proteomes" id="UP000008983"/>
    </source>
</evidence>
<dbReference type="Pfam" id="PF13519">
    <property type="entry name" value="VWA_2"/>
    <property type="match status" value="1"/>
</dbReference>
<evidence type="ECO:0000313" key="2">
    <source>
        <dbReference type="EMBL" id="EGR30036.1"/>
    </source>
</evidence>
<proteinExistence type="predicted"/>
<keyword evidence="3" id="KW-1185">Reference proteome</keyword>
<dbReference type="GO" id="GO:0016851">
    <property type="term" value="F:magnesium chelatase activity"/>
    <property type="evidence" value="ECO:0007669"/>
    <property type="project" value="UniProtKB-EC"/>
</dbReference>
<feature type="domain" description="VWFA" evidence="1">
    <location>
        <begin position="41"/>
        <end position="222"/>
    </location>
</feature>
<dbReference type="GeneID" id="14906146"/>
<keyword evidence="2" id="KW-0436">Ligase</keyword>
<dbReference type="SMART" id="SM00327">
    <property type="entry name" value="VWA"/>
    <property type="match status" value="1"/>
</dbReference>
<reference evidence="2 3" key="1">
    <citation type="submission" date="2011-07" db="EMBL/GenBank/DDBJ databases">
        <authorList>
            <person name="Coyne R."/>
            <person name="Brami D."/>
            <person name="Johnson J."/>
            <person name="Hostetler J."/>
            <person name="Hannick L."/>
            <person name="Clark T."/>
            <person name="Cassidy-Hanley D."/>
            <person name="Inman J."/>
        </authorList>
    </citation>
    <scope>NUCLEOTIDE SEQUENCE [LARGE SCALE GENOMIC DNA]</scope>
    <source>
        <strain evidence="2 3">G5</strain>
    </source>
</reference>
<dbReference type="RefSeq" id="XP_004031272.1">
    <property type="nucleotide sequence ID" value="XM_004031224.1"/>
</dbReference>
<dbReference type="eggNOG" id="ENOG502S31S">
    <property type="taxonomic scope" value="Eukaryota"/>
</dbReference>
<protein>
    <submittedName>
        <fullName evidence="2">von willebrand factor type a domain protein</fullName>
        <ecNumber evidence="2">6.6.1.1</ecNumber>
    </submittedName>
</protein>
<dbReference type="EMBL" id="GL984080">
    <property type="protein sequence ID" value="EGR30036.1"/>
    <property type="molecule type" value="Genomic_DNA"/>
</dbReference>
<dbReference type="PANTHER" id="PTHR10579">
    <property type="entry name" value="CALCIUM-ACTIVATED CHLORIDE CHANNEL REGULATOR"/>
    <property type="match status" value="1"/>
</dbReference>
<gene>
    <name evidence="2" type="ORF">IMG5_143720</name>
</gene>
<dbReference type="OrthoDB" id="687730at2759"/>
<dbReference type="InterPro" id="IPR002035">
    <property type="entry name" value="VWF_A"/>
</dbReference>
<dbReference type="Proteomes" id="UP000008983">
    <property type="component" value="Unassembled WGS sequence"/>
</dbReference>
<dbReference type="InterPro" id="IPR051266">
    <property type="entry name" value="CLCR"/>
</dbReference>
<organism evidence="2 3">
    <name type="scientific">Ichthyophthirius multifiliis</name>
    <name type="common">White spot disease agent</name>
    <name type="synonym">Ich</name>
    <dbReference type="NCBI Taxonomy" id="5932"/>
    <lineage>
        <taxon>Eukaryota</taxon>
        <taxon>Sar</taxon>
        <taxon>Alveolata</taxon>
        <taxon>Ciliophora</taxon>
        <taxon>Intramacronucleata</taxon>
        <taxon>Oligohymenophorea</taxon>
        <taxon>Hymenostomatida</taxon>
        <taxon>Ophryoglenina</taxon>
        <taxon>Ichthyophthirius</taxon>
    </lineage>
</organism>
<dbReference type="AlphaFoldDB" id="G0QXK6"/>
<name>G0QXK6_ICHMU</name>
<accession>G0QXK6</accession>
<dbReference type="STRING" id="857967.G0QXK6"/>
<dbReference type="InterPro" id="IPR036465">
    <property type="entry name" value="vWFA_dom_sf"/>
</dbReference>
<evidence type="ECO:0000259" key="1">
    <source>
        <dbReference type="PROSITE" id="PS50234"/>
    </source>
</evidence>
<dbReference type="InParanoid" id="G0QXK6"/>
<dbReference type="EC" id="6.6.1.1" evidence="2"/>
<dbReference type="Gene3D" id="3.40.50.410">
    <property type="entry name" value="von Willebrand factor, type A domain"/>
    <property type="match status" value="1"/>
</dbReference>